<evidence type="ECO:0000259" key="12">
    <source>
        <dbReference type="PROSITE" id="PS51846"/>
    </source>
</evidence>
<keyword evidence="4" id="KW-0677">Repeat</keyword>
<dbReference type="Gene3D" id="3.10.580.10">
    <property type="entry name" value="CBS-domain"/>
    <property type="match status" value="1"/>
</dbReference>
<evidence type="ECO:0000256" key="5">
    <source>
        <dbReference type="ARBA" id="ARBA00022989"/>
    </source>
</evidence>
<evidence type="ECO:0000256" key="7">
    <source>
        <dbReference type="ARBA" id="ARBA00023136"/>
    </source>
</evidence>
<feature type="transmembrane region" description="Helical" evidence="10">
    <location>
        <begin position="6"/>
        <end position="29"/>
    </location>
</feature>
<feature type="transmembrane region" description="Helical" evidence="10">
    <location>
        <begin position="60"/>
        <end position="84"/>
    </location>
</feature>
<dbReference type="InterPro" id="IPR044751">
    <property type="entry name" value="Ion_transp-like_CBS"/>
</dbReference>
<dbReference type="PROSITE" id="PS51371">
    <property type="entry name" value="CBS"/>
    <property type="match status" value="2"/>
</dbReference>
<dbReference type="InterPro" id="IPR051676">
    <property type="entry name" value="UPF0053_domain"/>
</dbReference>
<feature type="domain" description="CNNM transmembrane" evidence="12">
    <location>
        <begin position="1"/>
        <end position="201"/>
    </location>
</feature>
<dbReference type="Gene3D" id="3.30.465.10">
    <property type="match status" value="1"/>
</dbReference>
<dbReference type="Pfam" id="PF01595">
    <property type="entry name" value="CNNM"/>
    <property type="match status" value="1"/>
</dbReference>
<evidence type="ECO:0000256" key="6">
    <source>
        <dbReference type="ARBA" id="ARBA00023122"/>
    </source>
</evidence>
<keyword evidence="3 9" id="KW-0812">Transmembrane</keyword>
<evidence type="ECO:0000256" key="4">
    <source>
        <dbReference type="ARBA" id="ARBA00022737"/>
    </source>
</evidence>
<keyword evidence="6 8" id="KW-0129">CBS domain</keyword>
<feature type="domain" description="CBS" evidence="11">
    <location>
        <begin position="220"/>
        <end position="279"/>
    </location>
</feature>
<reference evidence="13" key="1">
    <citation type="submission" date="2021-01" db="EMBL/GenBank/DDBJ databases">
        <title>Modified the classification status of verrucomicrobia.</title>
        <authorList>
            <person name="Feng X."/>
        </authorList>
    </citation>
    <scope>NUCLEOTIDE SEQUENCE</scope>
    <source>
        <strain evidence="13">JCM 18052</strain>
    </source>
</reference>
<evidence type="ECO:0000256" key="10">
    <source>
        <dbReference type="SAM" id="Phobius"/>
    </source>
</evidence>
<evidence type="ECO:0000256" key="1">
    <source>
        <dbReference type="ARBA" id="ARBA00004651"/>
    </source>
</evidence>
<evidence type="ECO:0000256" key="8">
    <source>
        <dbReference type="PROSITE-ProRule" id="PRU00703"/>
    </source>
</evidence>
<dbReference type="Pfam" id="PF00571">
    <property type="entry name" value="CBS"/>
    <property type="match status" value="2"/>
</dbReference>
<dbReference type="PANTHER" id="PTHR43099">
    <property type="entry name" value="UPF0053 PROTEIN YRKA"/>
    <property type="match status" value="1"/>
</dbReference>
<keyword evidence="14" id="KW-1185">Reference proteome</keyword>
<dbReference type="InterPro" id="IPR002550">
    <property type="entry name" value="CNNM"/>
</dbReference>
<comment type="subcellular location">
    <subcellularLocation>
        <location evidence="1">Cell membrane</location>
        <topology evidence="1">Multi-pass membrane protein</topology>
    </subcellularLocation>
</comment>
<accession>A0A934R6J6</accession>
<dbReference type="PROSITE" id="PS51846">
    <property type="entry name" value="CNNM"/>
    <property type="match status" value="1"/>
</dbReference>
<dbReference type="SMART" id="SM01091">
    <property type="entry name" value="CorC_HlyC"/>
    <property type="match status" value="1"/>
</dbReference>
<evidence type="ECO:0000313" key="13">
    <source>
        <dbReference type="EMBL" id="MBK1817889.1"/>
    </source>
</evidence>
<dbReference type="AlphaFoldDB" id="A0A934R6J6"/>
<dbReference type="InterPro" id="IPR046342">
    <property type="entry name" value="CBS_dom_sf"/>
</dbReference>
<dbReference type="InterPro" id="IPR016169">
    <property type="entry name" value="FAD-bd_PCMH_sub2"/>
</dbReference>
<dbReference type="Proteomes" id="UP000600139">
    <property type="component" value="Unassembled WGS sequence"/>
</dbReference>
<dbReference type="PANTHER" id="PTHR43099:SF2">
    <property type="entry name" value="UPF0053 PROTEIN YRKA"/>
    <property type="match status" value="1"/>
</dbReference>
<dbReference type="RefSeq" id="WP_200352814.1">
    <property type="nucleotide sequence ID" value="NZ_BAABHZ010000001.1"/>
</dbReference>
<dbReference type="EMBL" id="JAENIK010000012">
    <property type="protein sequence ID" value="MBK1817889.1"/>
    <property type="molecule type" value="Genomic_DNA"/>
</dbReference>
<dbReference type="InterPro" id="IPR005170">
    <property type="entry name" value="Transptr-assoc_dom"/>
</dbReference>
<keyword evidence="5 9" id="KW-1133">Transmembrane helix</keyword>
<dbReference type="InterPro" id="IPR000644">
    <property type="entry name" value="CBS_dom"/>
</dbReference>
<evidence type="ECO:0000259" key="11">
    <source>
        <dbReference type="PROSITE" id="PS51371"/>
    </source>
</evidence>
<proteinExistence type="predicted"/>
<dbReference type="SUPFAM" id="SSF54631">
    <property type="entry name" value="CBS-domain pair"/>
    <property type="match status" value="1"/>
</dbReference>
<feature type="domain" description="CBS" evidence="11">
    <location>
        <begin position="284"/>
        <end position="340"/>
    </location>
</feature>
<protein>
    <submittedName>
        <fullName evidence="13">HlyC/CorC family transporter</fullName>
    </submittedName>
</protein>
<evidence type="ECO:0000256" key="9">
    <source>
        <dbReference type="PROSITE-ProRule" id="PRU01193"/>
    </source>
</evidence>
<comment type="caution">
    <text evidence="13">The sequence shown here is derived from an EMBL/GenBank/DDBJ whole genome shotgun (WGS) entry which is preliminary data.</text>
</comment>
<dbReference type="CDD" id="cd04590">
    <property type="entry name" value="CBS_pair_CorC_HlyC_assoc"/>
    <property type="match status" value="1"/>
</dbReference>
<dbReference type="GO" id="GO:0005886">
    <property type="term" value="C:plasma membrane"/>
    <property type="evidence" value="ECO:0007669"/>
    <property type="project" value="UniProtKB-SubCell"/>
</dbReference>
<evidence type="ECO:0000313" key="14">
    <source>
        <dbReference type="Proteomes" id="UP000600139"/>
    </source>
</evidence>
<sequence>MNSSILEISIILVLLVANGIFAMTEIAIVSSRKALLQSMADKGNKGASKALILSESPNRFLSTVQIGITLVGIVAGALGSGSVADRLAEFIAPMPFIGQYSGQLSLLIVISILTYLSLVVGELVPKRLAMKFPETIASGMAGPMAAISTISSPAVSLLSWSTGAILKLFGIREGGEEGMSREELTVLVRQGVITGSINRSESRMMEGVIGFEKLVTYDLMIPRTRIVWIEQGSNHEEIWPVVMASTQGVFPVYDDRRDNLVGVVSIKDIYGRLAAGETVDFGKIMQKPLFVPEMQKASVLLETFRATGQRAAFVLDEFGSVMGMVTLIDVMEAIVGDVPSREEQLASPILQRADGTWLIDGLFEIEKLPEHLADFTLPEGGGDEYQTLSGWFMKELARMPAELDRISAGDWTFEVIDMDGTRVDKILATFRAGQPDR</sequence>
<keyword evidence="7 9" id="KW-0472">Membrane</keyword>
<gene>
    <name evidence="13" type="ORF">JIN84_19870</name>
</gene>
<evidence type="ECO:0000256" key="2">
    <source>
        <dbReference type="ARBA" id="ARBA00022475"/>
    </source>
</evidence>
<dbReference type="InterPro" id="IPR036318">
    <property type="entry name" value="FAD-bd_PCMH-like_sf"/>
</dbReference>
<keyword evidence="2" id="KW-1003">Cell membrane</keyword>
<organism evidence="13 14">
    <name type="scientific">Luteolibacter yonseiensis</name>
    <dbReference type="NCBI Taxonomy" id="1144680"/>
    <lineage>
        <taxon>Bacteria</taxon>
        <taxon>Pseudomonadati</taxon>
        <taxon>Verrucomicrobiota</taxon>
        <taxon>Verrucomicrobiia</taxon>
        <taxon>Verrucomicrobiales</taxon>
        <taxon>Verrucomicrobiaceae</taxon>
        <taxon>Luteolibacter</taxon>
    </lineage>
</organism>
<dbReference type="SUPFAM" id="SSF56176">
    <property type="entry name" value="FAD-binding/transporter-associated domain-like"/>
    <property type="match status" value="1"/>
</dbReference>
<name>A0A934R6J6_9BACT</name>
<feature type="transmembrane region" description="Helical" evidence="10">
    <location>
        <begin position="104"/>
        <end position="124"/>
    </location>
</feature>
<dbReference type="Pfam" id="PF03471">
    <property type="entry name" value="CorC_HlyC"/>
    <property type="match status" value="1"/>
</dbReference>
<evidence type="ECO:0000256" key="3">
    <source>
        <dbReference type="ARBA" id="ARBA00022692"/>
    </source>
</evidence>
<dbReference type="GO" id="GO:0050660">
    <property type="term" value="F:flavin adenine dinucleotide binding"/>
    <property type="evidence" value="ECO:0007669"/>
    <property type="project" value="InterPro"/>
</dbReference>